<protein>
    <submittedName>
        <fullName evidence="1">Uncharacterized protein</fullName>
    </submittedName>
</protein>
<dbReference type="SUPFAM" id="SSF88659">
    <property type="entry name" value="Sigma3 and sigma4 domains of RNA polymerase sigma factors"/>
    <property type="match status" value="1"/>
</dbReference>
<organism evidence="1 2">
    <name type="scientific">Bacillus weihaiensis</name>
    <dbReference type="NCBI Taxonomy" id="1547283"/>
    <lineage>
        <taxon>Bacteria</taxon>
        <taxon>Bacillati</taxon>
        <taxon>Bacillota</taxon>
        <taxon>Bacilli</taxon>
        <taxon>Bacillales</taxon>
        <taxon>Bacillaceae</taxon>
        <taxon>Bacillus</taxon>
    </lineage>
</organism>
<dbReference type="RefSeq" id="WP_072581995.1">
    <property type="nucleotide sequence ID" value="NZ_CP016021.1"/>
</dbReference>
<accession>A0A1L3MY07</accession>
<keyword evidence="2" id="KW-1185">Reference proteome</keyword>
<evidence type="ECO:0000313" key="2">
    <source>
        <dbReference type="Proteomes" id="UP000181936"/>
    </source>
</evidence>
<dbReference type="EMBL" id="CP016021">
    <property type="protein sequence ID" value="APH07216.1"/>
    <property type="molecule type" value="Genomic_DNA"/>
</dbReference>
<dbReference type="KEGG" id="bwh:A9C19_20745"/>
<proteinExistence type="predicted"/>
<dbReference type="OrthoDB" id="1931871at2"/>
<dbReference type="Proteomes" id="UP000181936">
    <property type="component" value="Plasmid unnamed"/>
</dbReference>
<name>A0A1L3MY07_9BACI</name>
<dbReference type="InterPro" id="IPR013324">
    <property type="entry name" value="RNA_pol_sigma_r3/r4-like"/>
</dbReference>
<gene>
    <name evidence="1" type="ORF">A9C19_20745</name>
</gene>
<dbReference type="AlphaFoldDB" id="A0A1L3MY07"/>
<geneLocation type="plasmid" evidence="1">
    <name>unnamed</name>
</geneLocation>
<reference evidence="1 2" key="1">
    <citation type="journal article" date="2016" name="Sci. Rep.">
        <title>Complete genome sequence and transcriptomic analysis of a novel marine strain Bacillus weihaiensis reveals the mechanism of brown algae degradation.</title>
        <authorList>
            <person name="Zhu Y."/>
            <person name="Chen P."/>
            <person name="Bao Y."/>
            <person name="Men Y."/>
            <person name="Zeng Y."/>
            <person name="Yang J."/>
            <person name="Sun J."/>
            <person name="Sun Y."/>
        </authorList>
    </citation>
    <scope>NUCLEOTIDE SEQUENCE [LARGE SCALE GENOMIC DNA]</scope>
    <source>
        <strain evidence="1 2">Alg07</strain>
        <plasmid evidence="2">Plasmid</plasmid>
    </source>
</reference>
<evidence type="ECO:0000313" key="1">
    <source>
        <dbReference type="EMBL" id="APH07216.1"/>
    </source>
</evidence>
<sequence length="170" mass="20149">MKSEVFFAERFESYELSEYATARYWANKAIAERDEVIESLYDDCSPTITGCDYEEGRLFSVSTPVEDMAIMIIERKREYENMIQRYVSKAELFEIAMESLTDREREVIAIAYQGAKNDLGLSHNYFRQLLHQAEEKICSYLGELQHEKRIESNRLLKKQRKEKARVFQME</sequence>
<keyword evidence="1" id="KW-0614">Plasmid</keyword>